<feature type="signal peptide" evidence="3">
    <location>
        <begin position="1"/>
        <end position="25"/>
    </location>
</feature>
<dbReference type="PROSITE" id="PS51257">
    <property type="entry name" value="PROKAR_LIPOPROTEIN"/>
    <property type="match status" value="1"/>
</dbReference>
<dbReference type="PANTHER" id="PTHR43649:SF29">
    <property type="entry name" value="OSMOPROTECTIVE COMPOUNDS-BINDING PROTEIN GGTB"/>
    <property type="match status" value="1"/>
</dbReference>
<dbReference type="Gene3D" id="3.40.190.10">
    <property type="entry name" value="Periplasmic binding protein-like II"/>
    <property type="match status" value="2"/>
</dbReference>
<comment type="caution">
    <text evidence="4">The sequence shown here is derived from an EMBL/GenBank/DDBJ whole genome shotgun (WGS) entry which is preliminary data.</text>
</comment>
<gene>
    <name evidence="4" type="ORF">GCM10022255_109970</name>
</gene>
<dbReference type="RefSeq" id="WP_345143342.1">
    <property type="nucleotide sequence ID" value="NZ_BAABAT010000075.1"/>
</dbReference>
<keyword evidence="2" id="KW-0813">Transport</keyword>
<evidence type="ECO:0000256" key="2">
    <source>
        <dbReference type="ARBA" id="ARBA00022448"/>
    </source>
</evidence>
<dbReference type="SUPFAM" id="SSF53850">
    <property type="entry name" value="Periplasmic binding protein-like II"/>
    <property type="match status" value="1"/>
</dbReference>
<protein>
    <submittedName>
        <fullName evidence="4">ABC transporter substrate-binding protein</fullName>
    </submittedName>
</protein>
<keyword evidence="5" id="KW-1185">Reference proteome</keyword>
<accession>A0ABP8DUP8</accession>
<evidence type="ECO:0000256" key="1">
    <source>
        <dbReference type="ARBA" id="ARBA00008520"/>
    </source>
</evidence>
<dbReference type="PANTHER" id="PTHR43649">
    <property type="entry name" value="ARABINOSE-BINDING PROTEIN-RELATED"/>
    <property type="match status" value="1"/>
</dbReference>
<dbReference type="InterPro" id="IPR006059">
    <property type="entry name" value="SBP"/>
</dbReference>
<dbReference type="Proteomes" id="UP001500620">
    <property type="component" value="Unassembled WGS sequence"/>
</dbReference>
<comment type="similarity">
    <text evidence="1">Belongs to the bacterial solute-binding protein 1 family.</text>
</comment>
<reference evidence="5" key="1">
    <citation type="journal article" date="2019" name="Int. J. Syst. Evol. Microbiol.">
        <title>The Global Catalogue of Microorganisms (GCM) 10K type strain sequencing project: providing services to taxonomists for standard genome sequencing and annotation.</title>
        <authorList>
            <consortium name="The Broad Institute Genomics Platform"/>
            <consortium name="The Broad Institute Genome Sequencing Center for Infectious Disease"/>
            <person name="Wu L."/>
            <person name="Ma J."/>
        </authorList>
    </citation>
    <scope>NUCLEOTIDE SEQUENCE [LARGE SCALE GENOMIC DNA]</scope>
    <source>
        <strain evidence="5">JCM 17441</strain>
    </source>
</reference>
<feature type="chain" id="PRO_5047364586" evidence="3">
    <location>
        <begin position="26"/>
        <end position="447"/>
    </location>
</feature>
<name>A0ABP8DUP8_9ACTN</name>
<dbReference type="Pfam" id="PF13416">
    <property type="entry name" value="SBP_bac_8"/>
    <property type="match status" value="1"/>
</dbReference>
<evidence type="ECO:0000313" key="4">
    <source>
        <dbReference type="EMBL" id="GAA4263636.1"/>
    </source>
</evidence>
<proteinExistence type="inferred from homology"/>
<keyword evidence="3" id="KW-0732">Signal</keyword>
<dbReference type="EMBL" id="BAABAT010000075">
    <property type="protein sequence ID" value="GAA4263636.1"/>
    <property type="molecule type" value="Genomic_DNA"/>
</dbReference>
<sequence>MAVLSRRRRAFTLAGVAALALAASACGSGNDSGSGSSNADKPECAPYAQYKVDKTKHVSIYATIRDAEADKLEQSWKQFEDCTNIKIDYEGSGEFETQIKVRSDGGQPPDIAVFPQPGLLATFAKSNKLKELPAPVKANLDKNWSKDWAKYATVDGKVYGVPMGANVKSLVWYSPGLFKEKGWKVPTTWDEMIKLSDTIAASGIQAWCAGIESGDATGWPATDWIEDVVLRDQGPDVYDQWVAHTIPFNDPKIFSAAERVASILKNPKYVGNPKTIVTTSFQEGGLPVKDKKCGMHRQANFYSNQWPKGTNVGPDGDVYAFYFPAIDPSKGKPVEVGGEFVSAFADRDEVVKVQTYLASGEWANSKAKLGDWISANKSLDVSAVAGTIDKLSVQILQDPATVARFDASDLMPAQVGSKSFWTGMTDWINGTKDTKATLDYIESTWPK</sequence>
<organism evidence="4 5">
    <name type="scientific">Dactylosporangium darangshiense</name>
    <dbReference type="NCBI Taxonomy" id="579108"/>
    <lineage>
        <taxon>Bacteria</taxon>
        <taxon>Bacillati</taxon>
        <taxon>Actinomycetota</taxon>
        <taxon>Actinomycetes</taxon>
        <taxon>Micromonosporales</taxon>
        <taxon>Micromonosporaceae</taxon>
        <taxon>Dactylosporangium</taxon>
    </lineage>
</organism>
<evidence type="ECO:0000313" key="5">
    <source>
        <dbReference type="Proteomes" id="UP001500620"/>
    </source>
</evidence>
<dbReference type="InterPro" id="IPR050490">
    <property type="entry name" value="Bact_solute-bd_prot1"/>
</dbReference>
<evidence type="ECO:0000256" key="3">
    <source>
        <dbReference type="SAM" id="SignalP"/>
    </source>
</evidence>